<reference evidence="1 2" key="1">
    <citation type="journal article" date="2009" name="Nature">
        <title>The Sorghum bicolor genome and the diversification of grasses.</title>
        <authorList>
            <person name="Paterson A.H."/>
            <person name="Bowers J.E."/>
            <person name="Bruggmann R."/>
            <person name="Dubchak I."/>
            <person name="Grimwood J."/>
            <person name="Gundlach H."/>
            <person name="Haberer G."/>
            <person name="Hellsten U."/>
            <person name="Mitros T."/>
            <person name="Poliakov A."/>
            <person name="Schmutz J."/>
            <person name="Spannagl M."/>
            <person name="Tang H."/>
            <person name="Wang X."/>
            <person name="Wicker T."/>
            <person name="Bharti A.K."/>
            <person name="Chapman J."/>
            <person name="Feltus F.A."/>
            <person name="Gowik U."/>
            <person name="Grigoriev I.V."/>
            <person name="Lyons E."/>
            <person name="Maher C.A."/>
            <person name="Martis M."/>
            <person name="Narechania A."/>
            <person name="Otillar R.P."/>
            <person name="Penning B.W."/>
            <person name="Salamov A.A."/>
            <person name="Wang Y."/>
            <person name="Zhang L."/>
            <person name="Carpita N.C."/>
            <person name="Freeling M."/>
            <person name="Gingle A.R."/>
            <person name="Hash C.T."/>
            <person name="Keller B."/>
            <person name="Klein P."/>
            <person name="Kresovich S."/>
            <person name="McCann M.C."/>
            <person name="Ming R."/>
            <person name="Peterson D.G."/>
            <person name="Mehboob-ur-Rahman"/>
            <person name="Ware D."/>
            <person name="Westhoff P."/>
            <person name="Mayer K.F."/>
            <person name="Messing J."/>
            <person name="Rokhsar D.S."/>
        </authorList>
    </citation>
    <scope>NUCLEOTIDE SEQUENCE [LARGE SCALE GENOMIC DNA]</scope>
    <source>
        <strain evidence="2">cv. BTx623</strain>
    </source>
</reference>
<organism evidence="1 2">
    <name type="scientific">Sorghum bicolor</name>
    <name type="common">Sorghum</name>
    <name type="synonym">Sorghum vulgare</name>
    <dbReference type="NCBI Taxonomy" id="4558"/>
    <lineage>
        <taxon>Eukaryota</taxon>
        <taxon>Viridiplantae</taxon>
        <taxon>Streptophyta</taxon>
        <taxon>Embryophyta</taxon>
        <taxon>Tracheophyta</taxon>
        <taxon>Spermatophyta</taxon>
        <taxon>Magnoliopsida</taxon>
        <taxon>Liliopsida</taxon>
        <taxon>Poales</taxon>
        <taxon>Poaceae</taxon>
        <taxon>PACMAD clade</taxon>
        <taxon>Panicoideae</taxon>
        <taxon>Andropogonodae</taxon>
        <taxon>Andropogoneae</taxon>
        <taxon>Sorghinae</taxon>
        <taxon>Sorghum</taxon>
    </lineage>
</organism>
<dbReference type="Proteomes" id="UP000000768">
    <property type="component" value="Chromosome 2"/>
</dbReference>
<dbReference type="Gramene" id="KXG36588">
    <property type="protein sequence ID" value="KXG36588"/>
    <property type="gene ID" value="SORBI_3002G358500"/>
</dbReference>
<evidence type="ECO:0000313" key="1">
    <source>
        <dbReference type="EMBL" id="KXG36588.1"/>
    </source>
</evidence>
<protein>
    <submittedName>
        <fullName evidence="1">Uncharacterized protein</fullName>
    </submittedName>
</protein>
<sequence>MAQLRAFDPTLGGGALLQCGHARRRQQRRLPGCCPSANYVGDEFLQDSHALLTREDDTWEDCVLIHKIRKLGSSTIKLRRRFSPTESPDYCTVFVLNIWMGILCRDLKP</sequence>
<dbReference type="InParanoid" id="A0A1B6QF88"/>
<evidence type="ECO:0000313" key="2">
    <source>
        <dbReference type="Proteomes" id="UP000000768"/>
    </source>
</evidence>
<proteinExistence type="predicted"/>
<accession>A0A1B6QF88</accession>
<reference evidence="2" key="2">
    <citation type="journal article" date="2018" name="Plant J.">
        <title>The Sorghum bicolor reference genome: improved assembly, gene annotations, a transcriptome atlas, and signatures of genome organization.</title>
        <authorList>
            <person name="McCormick R.F."/>
            <person name="Truong S.K."/>
            <person name="Sreedasyam A."/>
            <person name="Jenkins J."/>
            <person name="Shu S."/>
            <person name="Sims D."/>
            <person name="Kennedy M."/>
            <person name="Amirebrahimi M."/>
            <person name="Weers B.D."/>
            <person name="McKinley B."/>
            <person name="Mattison A."/>
            <person name="Morishige D.T."/>
            <person name="Grimwood J."/>
            <person name="Schmutz J."/>
            <person name="Mullet J.E."/>
        </authorList>
    </citation>
    <scope>NUCLEOTIDE SEQUENCE [LARGE SCALE GENOMIC DNA]</scope>
    <source>
        <strain evidence="2">cv. BTx623</strain>
    </source>
</reference>
<gene>
    <name evidence="1" type="ORF">SORBI_3002G358500</name>
</gene>
<dbReference type="EMBL" id="CM000761">
    <property type="protein sequence ID" value="KXG36588.1"/>
    <property type="molecule type" value="Genomic_DNA"/>
</dbReference>
<dbReference type="AlphaFoldDB" id="A0A1B6QF88"/>
<keyword evidence="2" id="KW-1185">Reference proteome</keyword>
<name>A0A1B6QF88_SORBI</name>